<dbReference type="Proteomes" id="UP000000245">
    <property type="component" value="Chromosome"/>
</dbReference>
<feature type="domain" description="RecX second three-helical" evidence="5">
    <location>
        <begin position="89"/>
        <end position="127"/>
    </location>
</feature>
<dbReference type="KEGG" id="acr:Acry_3064"/>
<gene>
    <name evidence="6" type="ordered locus">Acry_3064</name>
</gene>
<dbReference type="GO" id="GO:0005737">
    <property type="term" value="C:cytoplasm"/>
    <property type="evidence" value="ECO:0007669"/>
    <property type="project" value="UniProtKB-SubCell"/>
</dbReference>
<dbReference type="RefSeq" id="WP_012040517.1">
    <property type="nucleotide sequence ID" value="NC_009484.1"/>
</dbReference>
<keyword evidence="7" id="KW-1185">Reference proteome</keyword>
<comment type="subcellular location">
    <subcellularLocation>
        <location evidence="1">Cytoplasm</location>
    </subcellularLocation>
</comment>
<evidence type="ECO:0000259" key="5">
    <source>
        <dbReference type="Pfam" id="PF02631"/>
    </source>
</evidence>
<dbReference type="AlphaFoldDB" id="A5G321"/>
<evidence type="ECO:0000313" key="7">
    <source>
        <dbReference type="Proteomes" id="UP000000245"/>
    </source>
</evidence>
<dbReference type="InterPro" id="IPR053924">
    <property type="entry name" value="RecX_HTH_2nd"/>
</dbReference>
<dbReference type="STRING" id="349163.Acry_3064"/>
<organism evidence="6 7">
    <name type="scientific">Acidiphilium cryptum (strain JF-5)</name>
    <dbReference type="NCBI Taxonomy" id="349163"/>
    <lineage>
        <taxon>Bacteria</taxon>
        <taxon>Pseudomonadati</taxon>
        <taxon>Pseudomonadota</taxon>
        <taxon>Alphaproteobacteria</taxon>
        <taxon>Acetobacterales</taxon>
        <taxon>Acidocellaceae</taxon>
        <taxon>Acidiphilium</taxon>
    </lineage>
</organism>
<evidence type="ECO:0000313" key="6">
    <source>
        <dbReference type="EMBL" id="ABQ32253.1"/>
    </source>
</evidence>
<reference evidence="6 7" key="1">
    <citation type="submission" date="2007-05" db="EMBL/GenBank/DDBJ databases">
        <title>Complete sequence of chromosome of Acidiphilium cryptum JF-5.</title>
        <authorList>
            <consortium name="US DOE Joint Genome Institute"/>
            <person name="Copeland A."/>
            <person name="Lucas S."/>
            <person name="Lapidus A."/>
            <person name="Barry K."/>
            <person name="Detter J.C."/>
            <person name="Glavina del Rio T."/>
            <person name="Hammon N."/>
            <person name="Israni S."/>
            <person name="Dalin E."/>
            <person name="Tice H."/>
            <person name="Pitluck S."/>
            <person name="Sims D."/>
            <person name="Brettin T."/>
            <person name="Bruce D."/>
            <person name="Han C."/>
            <person name="Schmutz J."/>
            <person name="Larimer F."/>
            <person name="Land M."/>
            <person name="Hauser L."/>
            <person name="Kyrpides N."/>
            <person name="Kim E."/>
            <person name="Magnuson T."/>
            <person name="Richardson P."/>
        </authorList>
    </citation>
    <scope>NUCLEOTIDE SEQUENCE [LARGE SCALE GENOMIC DNA]</scope>
    <source>
        <strain evidence="6 7">JF-5</strain>
    </source>
</reference>
<dbReference type="EMBL" id="CP000697">
    <property type="protein sequence ID" value="ABQ32253.1"/>
    <property type="molecule type" value="Genomic_DNA"/>
</dbReference>
<evidence type="ECO:0000256" key="1">
    <source>
        <dbReference type="ARBA" id="ARBA00004496"/>
    </source>
</evidence>
<protein>
    <recommendedName>
        <fullName evidence="3">Regulatory protein RecX</fullName>
    </recommendedName>
</protein>
<sequence length="195" mass="20695">MQRHARKAEKSLPKPPDEAALRETALAHLARFAATEAGLARVLSRRIDRWARAAGEAGLAPEIIDSALRAAREAVPRVVAAMRGAGAVDDAAFAESRARRLIRQGKSRRAALAHLAGKGVDAALAARLLPADPASDLAAACAYLRRRRLPPFGPGGRDRALASLARGGFSRDVAERALDLEQAHAEALVEALRRG</sequence>
<evidence type="ECO:0000256" key="4">
    <source>
        <dbReference type="ARBA" id="ARBA00022490"/>
    </source>
</evidence>
<evidence type="ECO:0000256" key="2">
    <source>
        <dbReference type="ARBA" id="ARBA00009695"/>
    </source>
</evidence>
<comment type="similarity">
    <text evidence="2">Belongs to the RecX family.</text>
</comment>
<dbReference type="Pfam" id="PF02631">
    <property type="entry name" value="RecX_HTH2"/>
    <property type="match status" value="1"/>
</dbReference>
<accession>A5G321</accession>
<dbReference type="eggNOG" id="COG2137">
    <property type="taxonomic scope" value="Bacteria"/>
</dbReference>
<evidence type="ECO:0000256" key="3">
    <source>
        <dbReference type="ARBA" id="ARBA00018111"/>
    </source>
</evidence>
<proteinExistence type="inferred from homology"/>
<name>A5G321_ACICJ</name>
<dbReference type="HOGENOM" id="CLU_090972_0_0_5"/>
<keyword evidence="4" id="KW-0963">Cytoplasm</keyword>